<dbReference type="PROSITE" id="PS01124">
    <property type="entry name" value="HTH_ARAC_FAMILY_2"/>
    <property type="match status" value="1"/>
</dbReference>
<evidence type="ECO:0000256" key="2">
    <source>
        <dbReference type="ARBA" id="ARBA00023125"/>
    </source>
</evidence>
<keyword evidence="2" id="KW-0238">DNA-binding</keyword>
<keyword evidence="6" id="KW-1185">Reference proteome</keyword>
<dbReference type="SMART" id="SM00871">
    <property type="entry name" value="AraC_E_bind"/>
    <property type="match status" value="1"/>
</dbReference>
<dbReference type="EMBL" id="JACOGG010000009">
    <property type="protein sequence ID" value="MBC3935710.1"/>
    <property type="molecule type" value="Genomic_DNA"/>
</dbReference>
<protein>
    <submittedName>
        <fullName evidence="5">AraC family transcriptional regulator</fullName>
    </submittedName>
</protein>
<dbReference type="PANTHER" id="PTHR40055:SF1">
    <property type="entry name" value="TRANSCRIPTIONAL REGULATOR YGIV-RELATED"/>
    <property type="match status" value="1"/>
</dbReference>
<sequence>MNTESGPYTEQSRRAHYWQRFEQVAAYIDACPDGDLSLENLSALAAMSRFHFHRQFASAFGLSLHQYVLQSRLRRAGSQLAFRTSLSVTRIALDHGFESLAAFSRAFRKMSGQSPSTFRAAPDWPSWHQACSLIPAHRSIAMTFNHQDVGIIDFPATALACMEHRGDPALIGDSLQKFIAWRKQEKLPPGRYRTFNILYGHPDHVPAAEFRLDVGVAVDQPASYAAAGIIAKTIPAGRCAVLRHIGLDSQLEHSIGYLFDTWLPASGEELRDFPVFLQRLRFYPDVPEQQAEVDIFLPLR</sequence>
<reference evidence="5" key="1">
    <citation type="submission" date="2020-08" db="EMBL/GenBank/DDBJ databases">
        <title>Novel species isolated from subtropical streams in China.</title>
        <authorList>
            <person name="Lu H."/>
        </authorList>
    </citation>
    <scope>NUCLEOTIDE SEQUENCE</scope>
    <source>
        <strain evidence="5">CY7W</strain>
    </source>
</reference>
<proteinExistence type="predicted"/>
<feature type="domain" description="HTH araC/xylS-type" evidence="4">
    <location>
        <begin position="22"/>
        <end position="121"/>
    </location>
</feature>
<dbReference type="SUPFAM" id="SSF46689">
    <property type="entry name" value="Homeodomain-like"/>
    <property type="match status" value="2"/>
</dbReference>
<accession>A0A923I3K0</accession>
<dbReference type="Proteomes" id="UP000612361">
    <property type="component" value="Unassembled WGS sequence"/>
</dbReference>
<evidence type="ECO:0000256" key="3">
    <source>
        <dbReference type="ARBA" id="ARBA00023163"/>
    </source>
</evidence>
<gene>
    <name evidence="5" type="ORF">H8K47_10095</name>
</gene>
<dbReference type="RefSeq" id="WP_186881279.1">
    <property type="nucleotide sequence ID" value="NZ_JACOGG010000009.1"/>
</dbReference>
<dbReference type="AlphaFoldDB" id="A0A923I3K0"/>
<evidence type="ECO:0000313" key="6">
    <source>
        <dbReference type="Proteomes" id="UP000612361"/>
    </source>
</evidence>
<dbReference type="GO" id="GO:0043565">
    <property type="term" value="F:sequence-specific DNA binding"/>
    <property type="evidence" value="ECO:0007669"/>
    <property type="project" value="InterPro"/>
</dbReference>
<dbReference type="InterPro" id="IPR018060">
    <property type="entry name" value="HTH_AraC"/>
</dbReference>
<comment type="caution">
    <text evidence="5">The sequence shown here is derived from an EMBL/GenBank/DDBJ whole genome shotgun (WGS) entry which is preliminary data.</text>
</comment>
<dbReference type="SMART" id="SM00342">
    <property type="entry name" value="HTH_ARAC"/>
    <property type="match status" value="1"/>
</dbReference>
<evidence type="ECO:0000256" key="1">
    <source>
        <dbReference type="ARBA" id="ARBA00023015"/>
    </source>
</evidence>
<dbReference type="SUPFAM" id="SSF55136">
    <property type="entry name" value="Probable bacterial effector-binding domain"/>
    <property type="match status" value="1"/>
</dbReference>
<keyword evidence="1" id="KW-0805">Transcription regulation</keyword>
<dbReference type="InterPro" id="IPR010499">
    <property type="entry name" value="AraC_E-bd"/>
</dbReference>
<dbReference type="InterPro" id="IPR050908">
    <property type="entry name" value="SmbC-like"/>
</dbReference>
<evidence type="ECO:0000313" key="5">
    <source>
        <dbReference type="EMBL" id="MBC3935710.1"/>
    </source>
</evidence>
<dbReference type="Gene3D" id="1.10.10.60">
    <property type="entry name" value="Homeodomain-like"/>
    <property type="match status" value="2"/>
</dbReference>
<dbReference type="Pfam" id="PF12833">
    <property type="entry name" value="HTH_18"/>
    <property type="match status" value="1"/>
</dbReference>
<name>A0A923I3K0_9BURK</name>
<dbReference type="InterPro" id="IPR020449">
    <property type="entry name" value="Tscrpt_reg_AraC-type_HTH"/>
</dbReference>
<dbReference type="InterPro" id="IPR009057">
    <property type="entry name" value="Homeodomain-like_sf"/>
</dbReference>
<dbReference type="GO" id="GO:0003700">
    <property type="term" value="F:DNA-binding transcription factor activity"/>
    <property type="evidence" value="ECO:0007669"/>
    <property type="project" value="InterPro"/>
</dbReference>
<dbReference type="InterPro" id="IPR029442">
    <property type="entry name" value="GyrI-like"/>
</dbReference>
<dbReference type="PRINTS" id="PR00032">
    <property type="entry name" value="HTHARAC"/>
</dbReference>
<organism evidence="5 6">
    <name type="scientific">Undibacterium rugosum</name>
    <dbReference type="NCBI Taxonomy" id="2762291"/>
    <lineage>
        <taxon>Bacteria</taxon>
        <taxon>Pseudomonadati</taxon>
        <taxon>Pseudomonadota</taxon>
        <taxon>Betaproteobacteria</taxon>
        <taxon>Burkholderiales</taxon>
        <taxon>Oxalobacteraceae</taxon>
        <taxon>Undibacterium</taxon>
    </lineage>
</organism>
<keyword evidence="3" id="KW-0804">Transcription</keyword>
<evidence type="ECO:0000259" key="4">
    <source>
        <dbReference type="PROSITE" id="PS01124"/>
    </source>
</evidence>
<dbReference type="InterPro" id="IPR011256">
    <property type="entry name" value="Reg_factor_effector_dom_sf"/>
</dbReference>
<dbReference type="Pfam" id="PF06445">
    <property type="entry name" value="GyrI-like"/>
    <property type="match status" value="1"/>
</dbReference>
<dbReference type="PANTHER" id="PTHR40055">
    <property type="entry name" value="TRANSCRIPTIONAL REGULATOR YGIV-RELATED"/>
    <property type="match status" value="1"/>
</dbReference>
<dbReference type="Gene3D" id="3.20.80.10">
    <property type="entry name" value="Regulatory factor, effector binding domain"/>
    <property type="match status" value="1"/>
</dbReference>